<feature type="compositionally biased region" description="Basic and acidic residues" evidence="1">
    <location>
        <begin position="234"/>
        <end position="273"/>
    </location>
</feature>
<reference evidence="2 3" key="1">
    <citation type="journal article" date="2012" name="Science">
        <title>The Paleozoic origin of enzymatic lignin decomposition reconstructed from 31 fungal genomes.</title>
        <authorList>
            <person name="Floudas D."/>
            <person name="Binder M."/>
            <person name="Riley R."/>
            <person name="Barry K."/>
            <person name="Blanchette R.A."/>
            <person name="Henrissat B."/>
            <person name="Martinez A.T."/>
            <person name="Otillar R."/>
            <person name="Spatafora J.W."/>
            <person name="Yadav J.S."/>
            <person name="Aerts A."/>
            <person name="Benoit I."/>
            <person name="Boyd A."/>
            <person name="Carlson A."/>
            <person name="Copeland A."/>
            <person name="Coutinho P.M."/>
            <person name="de Vries R.P."/>
            <person name="Ferreira P."/>
            <person name="Findley K."/>
            <person name="Foster B."/>
            <person name="Gaskell J."/>
            <person name="Glotzer D."/>
            <person name="Gorecki P."/>
            <person name="Heitman J."/>
            <person name="Hesse C."/>
            <person name="Hori C."/>
            <person name="Igarashi K."/>
            <person name="Jurgens J.A."/>
            <person name="Kallen N."/>
            <person name="Kersten P."/>
            <person name="Kohler A."/>
            <person name="Kuees U."/>
            <person name="Kumar T.K.A."/>
            <person name="Kuo A."/>
            <person name="LaButti K."/>
            <person name="Larrondo L.F."/>
            <person name="Lindquist E."/>
            <person name="Ling A."/>
            <person name="Lombard V."/>
            <person name="Lucas S."/>
            <person name="Lundell T."/>
            <person name="Martin R."/>
            <person name="McLaughlin D.J."/>
            <person name="Morgenstern I."/>
            <person name="Morin E."/>
            <person name="Murat C."/>
            <person name="Nagy L.G."/>
            <person name="Nolan M."/>
            <person name="Ohm R.A."/>
            <person name="Patyshakuliyeva A."/>
            <person name="Rokas A."/>
            <person name="Ruiz-Duenas F.J."/>
            <person name="Sabat G."/>
            <person name="Salamov A."/>
            <person name="Samejima M."/>
            <person name="Schmutz J."/>
            <person name="Slot J.C."/>
            <person name="St John F."/>
            <person name="Stenlid J."/>
            <person name="Sun H."/>
            <person name="Sun S."/>
            <person name="Syed K."/>
            <person name="Tsang A."/>
            <person name="Wiebenga A."/>
            <person name="Young D."/>
            <person name="Pisabarro A."/>
            <person name="Eastwood D.C."/>
            <person name="Martin F."/>
            <person name="Cullen D."/>
            <person name="Grigoriev I.V."/>
            <person name="Hibbett D.S."/>
        </authorList>
    </citation>
    <scope>NUCLEOTIDE SEQUENCE [LARGE SCALE GENOMIC DNA]</scope>
    <source>
        <strain evidence="2 3">ATCC 11539</strain>
    </source>
</reference>
<keyword evidence="3" id="KW-1185">Reference proteome</keyword>
<evidence type="ECO:0000313" key="2">
    <source>
        <dbReference type="EMBL" id="EPQ53877.1"/>
    </source>
</evidence>
<feature type="region of interest" description="Disordered" evidence="1">
    <location>
        <begin position="204"/>
        <end position="280"/>
    </location>
</feature>
<organism evidence="2 3">
    <name type="scientific">Gloeophyllum trabeum (strain ATCC 11539 / FP-39264 / Madison 617)</name>
    <name type="common">Brown rot fungus</name>
    <dbReference type="NCBI Taxonomy" id="670483"/>
    <lineage>
        <taxon>Eukaryota</taxon>
        <taxon>Fungi</taxon>
        <taxon>Dikarya</taxon>
        <taxon>Basidiomycota</taxon>
        <taxon>Agaricomycotina</taxon>
        <taxon>Agaricomycetes</taxon>
        <taxon>Gloeophyllales</taxon>
        <taxon>Gloeophyllaceae</taxon>
        <taxon>Gloeophyllum</taxon>
    </lineage>
</organism>
<evidence type="ECO:0000256" key="1">
    <source>
        <dbReference type="SAM" id="MobiDB-lite"/>
    </source>
</evidence>
<dbReference type="Proteomes" id="UP000030669">
    <property type="component" value="Unassembled WGS sequence"/>
</dbReference>
<protein>
    <submittedName>
        <fullName evidence="2">Uncharacterized protein</fullName>
    </submittedName>
</protein>
<dbReference type="EMBL" id="KB469304">
    <property type="protein sequence ID" value="EPQ53877.1"/>
    <property type="molecule type" value="Genomic_DNA"/>
</dbReference>
<name>S7Q2V2_GLOTA</name>
<gene>
    <name evidence="2" type="ORF">GLOTRDRAFT_121863</name>
</gene>
<dbReference type="GeneID" id="19300785"/>
<sequence>MSYRAYWFVAGSCWCGRGAARRTLIRATYRAHRARADAEDVVETSASPRSRNPVSQVRRRAGFCRPPHGDPALLMDHLDGRGISPRHVGRGRPRPGARGLWYVKGKSQDAITNITDEPVAVSFLDKACRPALAEFEPWLGAGASPRTRLNQVAICPSNQLATFGSASGTLSALLGAQRSIAITLAENENESSHPVYSYYDHSRPQALSAPQGDDDDDSTVSRIDEDQTVQDGPEPCHRPRLDEAPRVDTCHTNPDDERERQRRHTPEEQEAPRKHPCPHPAVNRLLSTALLLCGVQVPPCDDGCGSTERGDASGSSDATVGVDSPDGATVQTAIPVLPDPHAPATPPANERESDDARVPHAHDVQEPQCHDAQVPQADDVPAPQPDDVQAPLCHDAQAPLLAAVPTPQPAAVPTPQPSPEPIPASQYRANKRRRAPEQQAPRGHKRRRLLAPSERFEFEFEVEVEVPQLRRSGARDDADPLTEDDAAPVPGGVDAGLGRGGGVEVGRVDDSPETGFGDDHSLDTGPVEIPIPQTDLVKVPIPETDLEDDASPETDLVDAHPEIGFVDDASLDTGLVEIPIPETDLVAIPILVEVPSPEADLVEVPIPETDLVEIPIPIPETDLVEVPIPAPARAHRREAPLWKSGRAVRVRDDPGGGRRAGTGVLAACLAVAVLRVDVPSGARGYRG</sequence>
<accession>S7Q2V2</accession>
<dbReference type="RefSeq" id="XP_007867263.1">
    <property type="nucleotide sequence ID" value="XM_007869072.1"/>
</dbReference>
<feature type="region of interest" description="Disordered" evidence="1">
    <location>
        <begin position="471"/>
        <end position="529"/>
    </location>
</feature>
<dbReference type="OMA" id="SAHTHAC"/>
<feature type="region of interest" description="Disordered" evidence="1">
    <location>
        <begin position="406"/>
        <end position="450"/>
    </location>
</feature>
<feature type="region of interest" description="Disordered" evidence="1">
    <location>
        <begin position="304"/>
        <end position="390"/>
    </location>
</feature>
<dbReference type="AlphaFoldDB" id="S7Q2V2"/>
<feature type="compositionally biased region" description="Pro residues" evidence="1">
    <location>
        <begin position="337"/>
        <end position="346"/>
    </location>
</feature>
<dbReference type="KEGG" id="gtr:GLOTRDRAFT_121863"/>
<feature type="compositionally biased region" description="Pro residues" evidence="1">
    <location>
        <begin position="406"/>
        <end position="422"/>
    </location>
</feature>
<dbReference type="HOGENOM" id="CLU_400640_0_0_1"/>
<feature type="compositionally biased region" description="Gly residues" evidence="1">
    <location>
        <begin position="493"/>
        <end position="504"/>
    </location>
</feature>
<feature type="compositionally biased region" description="Low complexity" evidence="1">
    <location>
        <begin position="371"/>
        <end position="390"/>
    </location>
</feature>
<proteinExistence type="predicted"/>
<feature type="compositionally biased region" description="Basic and acidic residues" evidence="1">
    <location>
        <begin position="349"/>
        <end position="369"/>
    </location>
</feature>
<evidence type="ECO:0000313" key="3">
    <source>
        <dbReference type="Proteomes" id="UP000030669"/>
    </source>
</evidence>